<reference evidence="2" key="1">
    <citation type="submission" date="2022-03" db="EMBL/GenBank/DDBJ databases">
        <authorList>
            <person name="Martin C."/>
        </authorList>
    </citation>
    <scope>NUCLEOTIDE SEQUENCE</scope>
</reference>
<dbReference type="InterPro" id="IPR036465">
    <property type="entry name" value="vWFA_dom_sf"/>
</dbReference>
<dbReference type="PANTHER" id="PTHR24020">
    <property type="entry name" value="COLLAGEN ALPHA"/>
    <property type="match status" value="1"/>
</dbReference>
<proteinExistence type="predicted"/>
<feature type="non-terminal residue" evidence="2">
    <location>
        <position position="394"/>
    </location>
</feature>
<name>A0A8S4PJJ2_OWEFU</name>
<dbReference type="SMART" id="SM00327">
    <property type="entry name" value="VWA"/>
    <property type="match status" value="1"/>
</dbReference>
<keyword evidence="3" id="KW-1185">Reference proteome</keyword>
<dbReference type="InterPro" id="IPR002035">
    <property type="entry name" value="VWF_A"/>
</dbReference>
<evidence type="ECO:0000259" key="1">
    <source>
        <dbReference type="PROSITE" id="PS50234"/>
    </source>
</evidence>
<dbReference type="OrthoDB" id="6132182at2759"/>
<dbReference type="SUPFAM" id="SSF53300">
    <property type="entry name" value="vWA-like"/>
    <property type="match status" value="1"/>
</dbReference>
<dbReference type="PROSITE" id="PS50234">
    <property type="entry name" value="VWFA"/>
    <property type="match status" value="1"/>
</dbReference>
<sequence>VAEEVISPKIPAKFLSSLEKGISRGDHCPNNFKAKTADALTLVDSKKYFSADGKRGKLVVVMSDGISFDMKSNIDATFKKTENAIGNLQKKGVKFGTFEFYHSIKWGDDDDRRGDDEYSLYNTALRMDFSQDYKLNFVNALRKCKNEDEPVEVCRVPTLDLIYVIDRSLSISADNIEKVKEFLVQLSRKIMAKSKDTWIGALSYNYKVIPELNLRGNDVKRDIEGIVKALEDIPTSTAKGTYSHKALKVAQESIRYLNKGENRHDALDLIIMITDGVTNIKPYLTAKTPRDKYSNFTIKAAKQLKTGKIDLIVVGLPNIQAQGNLNSGDDDQKEIAKQKIAAAKAEWEGMIGAVYPNDPEKKSTNLFTLDSMEELLEEFDSVILETVCKMESKQ</sequence>
<organism evidence="2 3">
    <name type="scientific">Owenia fusiformis</name>
    <name type="common">Polychaete worm</name>
    <dbReference type="NCBI Taxonomy" id="6347"/>
    <lineage>
        <taxon>Eukaryota</taxon>
        <taxon>Metazoa</taxon>
        <taxon>Spiralia</taxon>
        <taxon>Lophotrochozoa</taxon>
        <taxon>Annelida</taxon>
        <taxon>Polychaeta</taxon>
        <taxon>Sedentaria</taxon>
        <taxon>Canalipalpata</taxon>
        <taxon>Sabellida</taxon>
        <taxon>Oweniida</taxon>
        <taxon>Oweniidae</taxon>
        <taxon>Owenia</taxon>
    </lineage>
</organism>
<protein>
    <recommendedName>
        <fullName evidence="1">VWFA domain-containing protein</fullName>
    </recommendedName>
</protein>
<dbReference type="InterPro" id="IPR050525">
    <property type="entry name" value="ECM_Assembly_Org"/>
</dbReference>
<dbReference type="Gene3D" id="3.40.50.410">
    <property type="entry name" value="von Willebrand factor, type A domain"/>
    <property type="match status" value="1"/>
</dbReference>
<evidence type="ECO:0000313" key="3">
    <source>
        <dbReference type="Proteomes" id="UP000749559"/>
    </source>
</evidence>
<dbReference type="EMBL" id="CAIIXF020000009">
    <property type="protein sequence ID" value="CAH1793827.1"/>
    <property type="molecule type" value="Genomic_DNA"/>
</dbReference>
<gene>
    <name evidence="2" type="ORF">OFUS_LOCUS18628</name>
</gene>
<comment type="caution">
    <text evidence="2">The sequence shown here is derived from an EMBL/GenBank/DDBJ whole genome shotgun (WGS) entry which is preliminary data.</text>
</comment>
<dbReference type="CDD" id="cd00198">
    <property type="entry name" value="vWFA"/>
    <property type="match status" value="1"/>
</dbReference>
<dbReference type="AlphaFoldDB" id="A0A8S4PJJ2"/>
<dbReference type="PANTHER" id="PTHR24020:SF20">
    <property type="entry name" value="PH DOMAIN-CONTAINING PROTEIN"/>
    <property type="match status" value="1"/>
</dbReference>
<dbReference type="Pfam" id="PF00092">
    <property type="entry name" value="VWA"/>
    <property type="match status" value="1"/>
</dbReference>
<evidence type="ECO:0000313" key="2">
    <source>
        <dbReference type="EMBL" id="CAH1793827.1"/>
    </source>
</evidence>
<accession>A0A8S4PJJ2</accession>
<feature type="domain" description="VWFA" evidence="1">
    <location>
        <begin position="160"/>
        <end position="387"/>
    </location>
</feature>
<dbReference type="Proteomes" id="UP000749559">
    <property type="component" value="Unassembled WGS sequence"/>
</dbReference>